<reference evidence="2 3" key="1">
    <citation type="submission" date="2020-08" db="EMBL/GenBank/DDBJ databases">
        <title>Genomic Encyclopedia of Type Strains, Phase IV (KMG-IV): sequencing the most valuable type-strain genomes for metagenomic binning, comparative biology and taxonomic classification.</title>
        <authorList>
            <person name="Goeker M."/>
        </authorList>
    </citation>
    <scope>NUCLEOTIDE SEQUENCE [LARGE SCALE GENOMIC DNA]</scope>
    <source>
        <strain evidence="2 3">DSM 105074</strain>
    </source>
</reference>
<dbReference type="Pfam" id="PF13858">
    <property type="entry name" value="DUF4199"/>
    <property type="match status" value="1"/>
</dbReference>
<dbReference type="RefSeq" id="WP_184177734.1">
    <property type="nucleotide sequence ID" value="NZ_JACHGF010000010.1"/>
</dbReference>
<dbReference type="Proteomes" id="UP000557307">
    <property type="component" value="Unassembled WGS sequence"/>
</dbReference>
<sequence>MKRNVLIFGLVLGTILCANMIYMVNLCYTNPDFKSTDVVGYTALVVIFSLIFFGIRNYRNKELGGVISFGKAFKVGTFIALVGSTMYVLVWLFYYYLFVPDYLDVYIPHVLKEAAQNGTSDLAAKTQEMENFKQMYANPLFVVLITYFEVLPIGLVVALISALVLKKKNTLEITG</sequence>
<keyword evidence="1" id="KW-1133">Transmembrane helix</keyword>
<organism evidence="2 3">
    <name type="scientific">Rhabdobacter roseus</name>
    <dbReference type="NCBI Taxonomy" id="1655419"/>
    <lineage>
        <taxon>Bacteria</taxon>
        <taxon>Pseudomonadati</taxon>
        <taxon>Bacteroidota</taxon>
        <taxon>Cytophagia</taxon>
        <taxon>Cytophagales</taxon>
        <taxon>Cytophagaceae</taxon>
        <taxon>Rhabdobacter</taxon>
    </lineage>
</organism>
<evidence type="ECO:0000313" key="3">
    <source>
        <dbReference type="Proteomes" id="UP000557307"/>
    </source>
</evidence>
<evidence type="ECO:0000313" key="2">
    <source>
        <dbReference type="EMBL" id="MBB5286520.1"/>
    </source>
</evidence>
<dbReference type="InterPro" id="IPR025250">
    <property type="entry name" value="DUF4199"/>
</dbReference>
<protein>
    <submittedName>
        <fullName evidence="2">NADH:ubiquinone oxidoreductase subunit 6 (Subunit J)</fullName>
    </submittedName>
</protein>
<comment type="caution">
    <text evidence="2">The sequence shown here is derived from an EMBL/GenBank/DDBJ whole genome shotgun (WGS) entry which is preliminary data.</text>
</comment>
<proteinExistence type="predicted"/>
<keyword evidence="3" id="KW-1185">Reference proteome</keyword>
<keyword evidence="1" id="KW-0472">Membrane</keyword>
<gene>
    <name evidence="2" type="ORF">HNQ92_004681</name>
</gene>
<dbReference type="AlphaFoldDB" id="A0A840U322"/>
<keyword evidence="1" id="KW-0812">Transmembrane</keyword>
<name>A0A840U322_9BACT</name>
<feature type="transmembrane region" description="Helical" evidence="1">
    <location>
        <begin position="75"/>
        <end position="97"/>
    </location>
</feature>
<feature type="transmembrane region" description="Helical" evidence="1">
    <location>
        <begin position="140"/>
        <end position="165"/>
    </location>
</feature>
<dbReference type="EMBL" id="JACHGF010000010">
    <property type="protein sequence ID" value="MBB5286520.1"/>
    <property type="molecule type" value="Genomic_DNA"/>
</dbReference>
<feature type="transmembrane region" description="Helical" evidence="1">
    <location>
        <begin position="5"/>
        <end position="26"/>
    </location>
</feature>
<keyword evidence="2" id="KW-0830">Ubiquinone</keyword>
<accession>A0A840U322</accession>
<evidence type="ECO:0000256" key="1">
    <source>
        <dbReference type="SAM" id="Phobius"/>
    </source>
</evidence>
<feature type="transmembrane region" description="Helical" evidence="1">
    <location>
        <begin position="38"/>
        <end position="55"/>
    </location>
</feature>